<evidence type="ECO:0000313" key="3">
    <source>
        <dbReference type="Proteomes" id="UP000295706"/>
    </source>
</evidence>
<name>A0A4R4K7N7_9BACT</name>
<dbReference type="Proteomes" id="UP000295706">
    <property type="component" value="Unassembled WGS sequence"/>
</dbReference>
<dbReference type="AlphaFoldDB" id="A0A4R4K7N7"/>
<proteinExistence type="predicted"/>
<feature type="compositionally biased region" description="Low complexity" evidence="1">
    <location>
        <begin position="58"/>
        <end position="70"/>
    </location>
</feature>
<dbReference type="RefSeq" id="WP_132119677.1">
    <property type="nucleotide sequence ID" value="NZ_SMJU01000010.1"/>
</dbReference>
<accession>A0A4R4K7N7</accession>
<sequence length="85" mass="8973">MSHHSRQVNGLGLGRQCGGIPFLSAPWAVSAPWTPGLRGLCLTAPKPPLPLPIPWAASHSPKTPTSPSHSVGCVSQPQNPYFPFP</sequence>
<dbReference type="EMBL" id="SMJU01000010">
    <property type="protein sequence ID" value="TDB63373.1"/>
    <property type="molecule type" value="Genomic_DNA"/>
</dbReference>
<protein>
    <submittedName>
        <fullName evidence="2">Uncharacterized protein</fullName>
    </submittedName>
</protein>
<evidence type="ECO:0000256" key="1">
    <source>
        <dbReference type="SAM" id="MobiDB-lite"/>
    </source>
</evidence>
<organism evidence="2 3">
    <name type="scientific">Arundinibacter roseus</name>
    <dbReference type="NCBI Taxonomy" id="2070510"/>
    <lineage>
        <taxon>Bacteria</taxon>
        <taxon>Pseudomonadati</taxon>
        <taxon>Bacteroidota</taxon>
        <taxon>Cytophagia</taxon>
        <taxon>Cytophagales</taxon>
        <taxon>Spirosomataceae</taxon>
        <taxon>Arundinibacter</taxon>
    </lineage>
</organism>
<evidence type="ECO:0000313" key="2">
    <source>
        <dbReference type="EMBL" id="TDB63373.1"/>
    </source>
</evidence>
<gene>
    <name evidence="2" type="ORF">EZE20_16515</name>
</gene>
<reference evidence="2 3" key="1">
    <citation type="submission" date="2019-02" db="EMBL/GenBank/DDBJ databases">
        <title>Arundinibacter roseus gen. nov., sp. nov., a new member of the family Cytophagaceae.</title>
        <authorList>
            <person name="Szuroczki S."/>
            <person name="Khayer B."/>
            <person name="Sproer C."/>
            <person name="Toumi M."/>
            <person name="Szabo A."/>
            <person name="Felfoldi T."/>
            <person name="Schumann P."/>
            <person name="Toth E."/>
        </authorList>
    </citation>
    <scope>NUCLEOTIDE SEQUENCE [LARGE SCALE GENOMIC DNA]</scope>
    <source>
        <strain evidence="2 3">DMA-k-7a</strain>
    </source>
</reference>
<keyword evidence="3" id="KW-1185">Reference proteome</keyword>
<feature type="region of interest" description="Disordered" evidence="1">
    <location>
        <begin position="55"/>
        <end position="74"/>
    </location>
</feature>
<comment type="caution">
    <text evidence="2">The sequence shown here is derived from an EMBL/GenBank/DDBJ whole genome shotgun (WGS) entry which is preliminary data.</text>
</comment>